<sequence>MLASGMLTSAPRFGGSENAERFEKYEEQLLGHGAFKAVYKAFDHEEGIEVAWNQFRVNYLNESETLKLLGEIELLRSLKHPNIINFYDAWTTDDQNYIIFITEFMSSGTLRQYISRVKGVRLNVISKYCRQIISGLRYLHGHEPVIIHRDLKCDNIFINGNHGEVKIGDLGLSTYLRTSHAASVIGTPEFMAPEMYEEAYDEGVDIYSFGMCVLEMVTGEYPYVECENAIQVYKKVSQGIPPTSLALVSDETVRDFIQRCLRPRDTRPSVEELATHPLISGVQTAGSPAAAESGRVSPAAIESGHVSPTSDDHVEYLPDGTTMVCISLSIAGESHSVEFQYDETTDTPESVAQELLAEFELNETDTHLTVKDVADRIRTALQCREQTGRRSASCLPDVPHDRDRVYSLSLRRVTPQGHRSSTPTPTPSQPPSPVPVNASVDMGILAATMQTEGLTAPDQGEVQRRMKRLEARIMEGLTL</sequence>
<dbReference type="InterPro" id="IPR000719">
    <property type="entry name" value="Prot_kinase_dom"/>
</dbReference>
<evidence type="ECO:0000256" key="1">
    <source>
        <dbReference type="SAM" id="MobiDB-lite"/>
    </source>
</evidence>
<dbReference type="GO" id="GO:0004672">
    <property type="term" value="F:protein kinase activity"/>
    <property type="evidence" value="ECO:0007669"/>
    <property type="project" value="InterPro"/>
</dbReference>
<dbReference type="SMART" id="SM00220">
    <property type="entry name" value="S_TKc"/>
    <property type="match status" value="1"/>
</dbReference>
<dbReference type="SUPFAM" id="SSF56112">
    <property type="entry name" value="Protein kinase-like (PK-like)"/>
    <property type="match status" value="1"/>
</dbReference>
<dbReference type="Pfam" id="PF00069">
    <property type="entry name" value="Pkinase"/>
    <property type="match status" value="1"/>
</dbReference>
<keyword evidence="3" id="KW-0808">Transferase</keyword>
<dbReference type="FunFam" id="1.10.510.10:FF:001565">
    <property type="entry name" value="WNK protein kinase"/>
    <property type="match status" value="1"/>
</dbReference>
<dbReference type="PANTHER" id="PTHR13902">
    <property type="entry name" value="SERINE/THREONINE-PROTEIN KINASE WNK WITH NO LYSINE -RELATED"/>
    <property type="match status" value="1"/>
</dbReference>
<dbReference type="EMBL" id="JAHDYR010000036">
    <property type="protein sequence ID" value="KAG9392581.1"/>
    <property type="molecule type" value="Genomic_DNA"/>
</dbReference>
<dbReference type="CDD" id="cd13983">
    <property type="entry name" value="STKc_WNK"/>
    <property type="match status" value="1"/>
</dbReference>
<dbReference type="InterPro" id="IPR011009">
    <property type="entry name" value="Kinase-like_dom_sf"/>
</dbReference>
<feature type="domain" description="Protein kinase" evidence="2">
    <location>
        <begin position="24"/>
        <end position="279"/>
    </location>
</feature>
<comment type="caution">
    <text evidence="3">The sequence shown here is derived from an EMBL/GenBank/DDBJ whole genome shotgun (WGS) entry which is preliminary data.</text>
</comment>
<dbReference type="AlphaFoldDB" id="A0A8J6ARN3"/>
<keyword evidence="3" id="KW-0418">Kinase</keyword>
<keyword evidence="4" id="KW-1185">Reference proteome</keyword>
<accession>A0A8J6ARN3</accession>
<dbReference type="GO" id="GO:0005524">
    <property type="term" value="F:ATP binding"/>
    <property type="evidence" value="ECO:0007669"/>
    <property type="project" value="InterPro"/>
</dbReference>
<dbReference type="Gene3D" id="3.30.200.20">
    <property type="entry name" value="Phosphorylase Kinase, domain 1"/>
    <property type="match status" value="1"/>
</dbReference>
<dbReference type="PROSITE" id="PS00108">
    <property type="entry name" value="PROTEIN_KINASE_ST"/>
    <property type="match status" value="1"/>
</dbReference>
<evidence type="ECO:0000259" key="2">
    <source>
        <dbReference type="PROSITE" id="PS50011"/>
    </source>
</evidence>
<evidence type="ECO:0000313" key="3">
    <source>
        <dbReference type="EMBL" id="KAG9392581.1"/>
    </source>
</evidence>
<proteinExistence type="predicted"/>
<dbReference type="InterPro" id="IPR008271">
    <property type="entry name" value="Ser/Thr_kinase_AS"/>
</dbReference>
<dbReference type="PROSITE" id="PS50011">
    <property type="entry name" value="PROTEIN_KINASE_DOM"/>
    <property type="match status" value="1"/>
</dbReference>
<dbReference type="Gene3D" id="3.10.20.90">
    <property type="entry name" value="Phosphatidylinositol 3-kinase Catalytic Subunit, Chain A, domain 1"/>
    <property type="match status" value="1"/>
</dbReference>
<evidence type="ECO:0000313" key="4">
    <source>
        <dbReference type="Proteomes" id="UP000717585"/>
    </source>
</evidence>
<feature type="compositionally biased region" description="Pro residues" evidence="1">
    <location>
        <begin position="424"/>
        <end position="434"/>
    </location>
</feature>
<reference evidence="3" key="1">
    <citation type="submission" date="2021-05" db="EMBL/GenBank/DDBJ databases">
        <title>A free-living protist that lacks canonical eukaryotic 1 DNA replication and segregation systems.</title>
        <authorList>
            <person name="Salas-Leiva D.E."/>
            <person name="Tromer E.C."/>
            <person name="Curtis B.A."/>
            <person name="Jerlstrom-Hultqvist J."/>
            <person name="Kolisko M."/>
            <person name="Yi Z."/>
            <person name="Salas-Leiva J.S."/>
            <person name="Gallot-Lavallee L."/>
            <person name="Kops G.J.P.L."/>
            <person name="Archibald J.M."/>
            <person name="Simpson A.G.B."/>
            <person name="Roger A.J."/>
        </authorList>
    </citation>
    <scope>NUCLEOTIDE SEQUENCE</scope>
    <source>
        <strain evidence="3">BICM</strain>
    </source>
</reference>
<protein>
    <submittedName>
        <fullName evidence="3">Protein kinase domain</fullName>
    </submittedName>
</protein>
<dbReference type="Proteomes" id="UP000717585">
    <property type="component" value="Unassembled WGS sequence"/>
</dbReference>
<feature type="region of interest" description="Disordered" evidence="1">
    <location>
        <begin position="411"/>
        <end position="438"/>
    </location>
</feature>
<dbReference type="Gene3D" id="1.10.510.10">
    <property type="entry name" value="Transferase(Phosphotransferase) domain 1"/>
    <property type="match status" value="1"/>
</dbReference>
<dbReference type="OrthoDB" id="4062651at2759"/>
<dbReference type="InterPro" id="IPR050588">
    <property type="entry name" value="WNK_Ser-Thr_kinase"/>
</dbReference>
<organism evidence="3 4">
    <name type="scientific">Carpediemonas membranifera</name>
    <dbReference type="NCBI Taxonomy" id="201153"/>
    <lineage>
        <taxon>Eukaryota</taxon>
        <taxon>Metamonada</taxon>
        <taxon>Carpediemonas-like organisms</taxon>
        <taxon>Carpediemonas</taxon>
    </lineage>
</organism>
<name>A0A8J6ARN3_9EUKA</name>
<gene>
    <name evidence="3" type="ORF">J8273_6049</name>
</gene>